<dbReference type="Pfam" id="PF02610">
    <property type="entry name" value="AraA_N"/>
    <property type="match status" value="1"/>
</dbReference>
<keyword evidence="3" id="KW-0464">Manganese</keyword>
<evidence type="ECO:0000259" key="6">
    <source>
        <dbReference type="Pfam" id="PF02610"/>
    </source>
</evidence>
<dbReference type="SUPFAM" id="SSF53743">
    <property type="entry name" value="FucI/AraA N-terminal and middle domains"/>
    <property type="match status" value="1"/>
</dbReference>
<dbReference type="PANTHER" id="PTHR38464:SF1">
    <property type="entry name" value="L-ARABINOSE ISOMERASE"/>
    <property type="match status" value="1"/>
</dbReference>
<proteinExistence type="predicted"/>
<dbReference type="InterPro" id="IPR055389">
    <property type="entry name" value="AraA_N"/>
</dbReference>
<evidence type="ECO:0000256" key="3">
    <source>
        <dbReference type="ARBA" id="ARBA00023211"/>
    </source>
</evidence>
<dbReference type="InterPro" id="IPR009015">
    <property type="entry name" value="Fucose_isomerase_N/cen_sf"/>
</dbReference>
<dbReference type="EC" id="5.3.1.4" evidence="9"/>
<dbReference type="PANTHER" id="PTHR38464">
    <property type="entry name" value="L-ARABINOSE ISOMERASE"/>
    <property type="match status" value="1"/>
</dbReference>
<keyword evidence="2" id="KW-0054">Arabinose catabolism</keyword>
<dbReference type="InterPro" id="IPR055390">
    <property type="entry name" value="AraA_central"/>
</dbReference>
<evidence type="ECO:0000256" key="5">
    <source>
        <dbReference type="ARBA" id="ARBA00023277"/>
    </source>
</evidence>
<organism evidence="9 10">
    <name type="scientific">Candidatus Stercoripulliclostridium pullicola</name>
    <dbReference type="NCBI Taxonomy" id="2840953"/>
    <lineage>
        <taxon>Bacteria</taxon>
        <taxon>Bacillati</taxon>
        <taxon>Bacillota</taxon>
        <taxon>Clostridia</taxon>
        <taxon>Eubacteriales</taxon>
        <taxon>Candidatus Stercoripulliclostridium</taxon>
    </lineage>
</organism>
<keyword evidence="5" id="KW-0119">Carbohydrate metabolism</keyword>
<feature type="domain" description="L-arabinose isomerase central" evidence="8">
    <location>
        <begin position="171"/>
        <end position="311"/>
    </location>
</feature>
<dbReference type="GO" id="GO:0008733">
    <property type="term" value="F:L-arabinose isomerase activity"/>
    <property type="evidence" value="ECO:0007669"/>
    <property type="project" value="UniProtKB-EC"/>
</dbReference>
<gene>
    <name evidence="9" type="primary">araA</name>
    <name evidence="9" type="ORF">IAB16_06855</name>
</gene>
<dbReference type="Gene3D" id="3.40.50.10940">
    <property type="match status" value="1"/>
</dbReference>
<keyword evidence="1" id="KW-0479">Metal-binding</keyword>
<feature type="domain" description="L-arabinose isomerase C-terminal" evidence="7">
    <location>
        <begin position="317"/>
        <end position="459"/>
    </location>
</feature>
<dbReference type="InterPro" id="IPR024664">
    <property type="entry name" value="Ara_Isoase_C"/>
</dbReference>
<dbReference type="Proteomes" id="UP000727857">
    <property type="component" value="Unassembled WGS sequence"/>
</dbReference>
<protein>
    <submittedName>
        <fullName evidence="9">L-arabinose isomerase</fullName>
        <ecNumber evidence="9">5.3.1.4</ecNumber>
    </submittedName>
</protein>
<dbReference type="GO" id="GO:0019569">
    <property type="term" value="P:L-arabinose catabolic process to D-xylulose 5-phosphate"/>
    <property type="evidence" value="ECO:0007669"/>
    <property type="project" value="TreeGrafter"/>
</dbReference>
<name>A0A940IE19_9FIRM</name>
<sequence length="464" mass="51546">MKYAAFLTGSQYLYGGEALEAVAADSVRIAEYLDKAACGARVKFKGVMKTSDEIVATVKQINSDDDCIGVIVWCHTFSPAKMWINGLKLLQKPLLHLHTQANRELPYDEIDMDFMNLNQAAHGDREFAYILTRMGIVRKSVVGYYEEEDTVKEINLWLDLARAYDYSSKLKICRFGDNMRDVAVTEGDKVEAHIRLGWQTDYYGIGDLKEEIAAVSGKESEALYSETLKRYELNTDNVAAVKEQIKYAIALRRFLDRAGYKAFTTNFQDLHGLRQLPGMAVQLLMADGYGFGAEGDWKIAALGAVMREMAKYRKGSTAFMEDYTYDLTHGRELVLGAHMLEVCPTMAATRPKIEVHPLGIGGKEPPARLVFDGICGDAVAVCMTDTGSGFRLICAEIELVKQPLPMPKLPVARVMWRIKPDFKSGVRAWLEAGGAHHTVVSTALTASDMEAFAALHGIEFVHIG</sequence>
<evidence type="ECO:0000256" key="1">
    <source>
        <dbReference type="ARBA" id="ARBA00022723"/>
    </source>
</evidence>
<dbReference type="PIRSF" id="PIRSF001478">
    <property type="entry name" value="L-ara_isomerase"/>
    <property type="match status" value="1"/>
</dbReference>
<feature type="domain" description="L-arabinose isomerase N-terminal" evidence="6">
    <location>
        <begin position="6"/>
        <end position="165"/>
    </location>
</feature>
<dbReference type="InterPro" id="IPR038583">
    <property type="entry name" value="AraA_N_sf"/>
</dbReference>
<evidence type="ECO:0000256" key="4">
    <source>
        <dbReference type="ARBA" id="ARBA00023235"/>
    </source>
</evidence>
<dbReference type="GO" id="GO:0046872">
    <property type="term" value="F:metal ion binding"/>
    <property type="evidence" value="ECO:0007669"/>
    <property type="project" value="UniProtKB-KW"/>
</dbReference>
<dbReference type="InterPro" id="IPR003762">
    <property type="entry name" value="Lara_isomerase"/>
</dbReference>
<reference evidence="9" key="1">
    <citation type="submission" date="2020-10" db="EMBL/GenBank/DDBJ databases">
        <authorList>
            <person name="Gilroy R."/>
        </authorList>
    </citation>
    <scope>NUCLEOTIDE SEQUENCE</scope>
    <source>
        <strain evidence="9">517</strain>
    </source>
</reference>
<evidence type="ECO:0000313" key="10">
    <source>
        <dbReference type="Proteomes" id="UP000727857"/>
    </source>
</evidence>
<dbReference type="NCBIfam" id="NF002795">
    <property type="entry name" value="PRK02929.1"/>
    <property type="match status" value="1"/>
</dbReference>
<evidence type="ECO:0000256" key="2">
    <source>
        <dbReference type="ARBA" id="ARBA00022935"/>
    </source>
</evidence>
<dbReference type="SUPFAM" id="SSF50443">
    <property type="entry name" value="FucI/AraA C-terminal domain-like"/>
    <property type="match status" value="1"/>
</dbReference>
<comment type="caution">
    <text evidence="9">The sequence shown here is derived from an EMBL/GenBank/DDBJ whole genome shotgun (WGS) entry which is preliminary data.</text>
</comment>
<dbReference type="EMBL" id="JADINF010000174">
    <property type="protein sequence ID" value="MBO8424722.1"/>
    <property type="molecule type" value="Genomic_DNA"/>
</dbReference>
<dbReference type="Pfam" id="PF11762">
    <property type="entry name" value="Arabinose_Iso_C"/>
    <property type="match status" value="1"/>
</dbReference>
<reference evidence="9" key="2">
    <citation type="journal article" date="2021" name="PeerJ">
        <title>Extensive microbial diversity within the chicken gut microbiome revealed by metagenomics and culture.</title>
        <authorList>
            <person name="Gilroy R."/>
            <person name="Ravi A."/>
            <person name="Getino M."/>
            <person name="Pursley I."/>
            <person name="Horton D.L."/>
            <person name="Alikhan N.F."/>
            <person name="Baker D."/>
            <person name="Gharbi K."/>
            <person name="Hall N."/>
            <person name="Watson M."/>
            <person name="Adriaenssens E.M."/>
            <person name="Foster-Nyarko E."/>
            <person name="Jarju S."/>
            <person name="Secka A."/>
            <person name="Antonio M."/>
            <person name="Oren A."/>
            <person name="Chaudhuri R.R."/>
            <person name="La Ragione R."/>
            <person name="Hildebrand F."/>
            <person name="Pallen M.J."/>
        </authorList>
    </citation>
    <scope>NUCLEOTIDE SEQUENCE</scope>
    <source>
        <strain evidence="9">517</strain>
    </source>
</reference>
<evidence type="ECO:0000313" key="9">
    <source>
        <dbReference type="EMBL" id="MBO8424722.1"/>
    </source>
</evidence>
<dbReference type="AlphaFoldDB" id="A0A940IE19"/>
<dbReference type="Pfam" id="PF24856">
    <property type="entry name" value="AraA_central"/>
    <property type="match status" value="1"/>
</dbReference>
<evidence type="ECO:0000259" key="7">
    <source>
        <dbReference type="Pfam" id="PF11762"/>
    </source>
</evidence>
<keyword evidence="4 9" id="KW-0413">Isomerase</keyword>
<evidence type="ECO:0000259" key="8">
    <source>
        <dbReference type="Pfam" id="PF24856"/>
    </source>
</evidence>
<dbReference type="InterPro" id="IPR004216">
    <property type="entry name" value="Fuc/Ara_isomerase_C"/>
</dbReference>
<dbReference type="GO" id="GO:0005829">
    <property type="term" value="C:cytosol"/>
    <property type="evidence" value="ECO:0007669"/>
    <property type="project" value="TreeGrafter"/>
</dbReference>
<accession>A0A940IE19</accession>